<evidence type="ECO:0000256" key="1">
    <source>
        <dbReference type="ARBA" id="ARBA00022737"/>
    </source>
</evidence>
<dbReference type="SUPFAM" id="SSF48239">
    <property type="entry name" value="Terpenoid cyclases/Protein prenyltransferases"/>
    <property type="match status" value="1"/>
</dbReference>
<evidence type="ECO:0000313" key="6">
    <source>
        <dbReference type="Proteomes" id="UP000253741"/>
    </source>
</evidence>
<feature type="region of interest" description="Disordered" evidence="2">
    <location>
        <begin position="1"/>
        <end position="79"/>
    </location>
</feature>
<keyword evidence="6" id="KW-1185">Reference proteome</keyword>
<dbReference type="Proteomes" id="UP000253741">
    <property type="component" value="Unassembled WGS sequence"/>
</dbReference>
<keyword evidence="3" id="KW-0812">Transmembrane</keyword>
<dbReference type="Pfam" id="PF00432">
    <property type="entry name" value="Prenyltrans"/>
    <property type="match status" value="1"/>
</dbReference>
<organism evidence="5 6">
    <name type="scientific">Streptomyces corynorhini</name>
    <dbReference type="NCBI Taxonomy" id="2282652"/>
    <lineage>
        <taxon>Bacteria</taxon>
        <taxon>Bacillati</taxon>
        <taxon>Actinomycetota</taxon>
        <taxon>Actinomycetes</taxon>
        <taxon>Kitasatosporales</taxon>
        <taxon>Streptomycetaceae</taxon>
        <taxon>Streptomyces</taxon>
    </lineage>
</organism>
<dbReference type="InterPro" id="IPR008930">
    <property type="entry name" value="Terpenoid_cyclase/PrenylTrfase"/>
</dbReference>
<evidence type="ECO:0000256" key="3">
    <source>
        <dbReference type="SAM" id="Phobius"/>
    </source>
</evidence>
<keyword evidence="3" id="KW-0472">Membrane</keyword>
<dbReference type="GO" id="GO:0003824">
    <property type="term" value="F:catalytic activity"/>
    <property type="evidence" value="ECO:0007669"/>
    <property type="project" value="InterPro"/>
</dbReference>
<feature type="compositionally biased region" description="Polar residues" evidence="2">
    <location>
        <begin position="1"/>
        <end position="11"/>
    </location>
</feature>
<keyword evidence="1" id="KW-0677">Repeat</keyword>
<protein>
    <recommendedName>
        <fullName evidence="4">Prenyltransferase alpha-alpha toroid domain-containing protein</fullName>
    </recommendedName>
</protein>
<dbReference type="Gene3D" id="1.50.10.20">
    <property type="match status" value="1"/>
</dbReference>
<sequence>MRTDPSSAPAQDSSGTGSAASGTESAAGTGSAASGTDSAAGTGSAVSGTDSAAAGTGSAASGTDSAAAGTGSASAAGAAPGAATIVIPPGLYGDKDPTRDGVWRQSLSMLGQAAAHVRPGDQAVIWLKSQQCASGAFPAFRADPSVPCDEKTAVDTRSTAAAIQALSSLGEQQLPMDHAISWLRSVQNADGGWGQRPGTASDAGSTSLVIGALTAAGVRPSSVRTRNNAPSPEGKHAFDALVRLSIPCGAASGADAGAFAHRPDASGRLTADDGATAAAVLAGVGKRMVTSPVAPGAAPTCANMKGTETDPNADLPPERASRNGASYLAAALATTGHLEARPTAGADDGIRAPSPDFENTAAAVVALTTTGYGDRANIALEWLKQNCGAWAQASGPAAYAQLIFAAHATGTDPRNFGGIDLVQRLNETGPAPKYIAPAPAPGAATGTGPGGAATTATTAAESALGADERGVLWLVGIALVGGVGIGYLLGNRRRTGRA</sequence>
<proteinExistence type="predicted"/>
<gene>
    <name evidence="5" type="ORF">DVH02_30805</name>
</gene>
<accession>A0A370AWM3</accession>
<keyword evidence="3" id="KW-1133">Transmembrane helix</keyword>
<feature type="domain" description="Prenyltransferase alpha-alpha toroid" evidence="4">
    <location>
        <begin position="106"/>
        <end position="219"/>
    </location>
</feature>
<evidence type="ECO:0000259" key="4">
    <source>
        <dbReference type="Pfam" id="PF00432"/>
    </source>
</evidence>
<dbReference type="InterPro" id="IPR001330">
    <property type="entry name" value="Prenyltrans"/>
</dbReference>
<feature type="compositionally biased region" description="Low complexity" evidence="2">
    <location>
        <begin position="12"/>
        <end position="79"/>
    </location>
</feature>
<name>A0A370AWM3_9ACTN</name>
<dbReference type="EMBL" id="QQNA01000324">
    <property type="protein sequence ID" value="RDG33988.1"/>
    <property type="molecule type" value="Genomic_DNA"/>
</dbReference>
<evidence type="ECO:0000313" key="5">
    <source>
        <dbReference type="EMBL" id="RDG33988.1"/>
    </source>
</evidence>
<dbReference type="AlphaFoldDB" id="A0A370AWM3"/>
<comment type="caution">
    <text evidence="5">The sequence shown here is derived from an EMBL/GenBank/DDBJ whole genome shotgun (WGS) entry which is preliminary data.</text>
</comment>
<dbReference type="CDD" id="cd00688">
    <property type="entry name" value="ISOPREN_C2_like"/>
    <property type="match status" value="1"/>
</dbReference>
<reference evidence="5 6" key="1">
    <citation type="submission" date="2018-07" db="EMBL/GenBank/DDBJ databases">
        <title>Streptomyces species from bats.</title>
        <authorList>
            <person name="Dunlap C."/>
        </authorList>
    </citation>
    <scope>NUCLEOTIDE SEQUENCE [LARGE SCALE GENOMIC DNA]</scope>
    <source>
        <strain evidence="5 6">AC230</strain>
    </source>
</reference>
<dbReference type="OrthoDB" id="3852853at2"/>
<evidence type="ECO:0000256" key="2">
    <source>
        <dbReference type="SAM" id="MobiDB-lite"/>
    </source>
</evidence>
<feature type="transmembrane region" description="Helical" evidence="3">
    <location>
        <begin position="471"/>
        <end position="490"/>
    </location>
</feature>